<evidence type="ECO:0000256" key="1">
    <source>
        <dbReference type="SAM" id="Phobius"/>
    </source>
</evidence>
<dbReference type="EMBL" id="CP076724">
    <property type="protein sequence ID" value="QWV97647.1"/>
    <property type="molecule type" value="Genomic_DNA"/>
</dbReference>
<keyword evidence="1" id="KW-1133">Transmembrane helix</keyword>
<proteinExistence type="predicted"/>
<feature type="transmembrane region" description="Helical" evidence="1">
    <location>
        <begin position="6"/>
        <end position="22"/>
    </location>
</feature>
<accession>A0ABX8JLX8</accession>
<sequence length="133" mass="14961">MNQNLKHFIYGAILLGGGLYLGSQYGQIKMLKATSIIVSSSHLDSASSNLDLHIYLLKKLQADDKQKLSQKLEELVNADLMALAEYSEMPSNRRIPSILKSIKNAKEYRQSHPVTVQNDKVSKDIKKVFDLVE</sequence>
<name>A0ABX8JLX8_9BACT</name>
<reference evidence="2 3" key="1">
    <citation type="submission" date="2021-06" db="EMBL/GenBank/DDBJ databases">
        <title>Gemonas diversity in paddy soil.</title>
        <authorList>
            <person name="Liu G."/>
        </authorList>
    </citation>
    <scope>NUCLEOTIDE SEQUENCE [LARGE SCALE GENOMIC DNA]</scope>
    <source>
        <strain evidence="2 3">RG29</strain>
    </source>
</reference>
<dbReference type="Proteomes" id="UP000683493">
    <property type="component" value="Chromosome"/>
</dbReference>
<gene>
    <name evidence="2" type="ORF">KP005_20325</name>
</gene>
<evidence type="ECO:0000313" key="2">
    <source>
        <dbReference type="EMBL" id="QWV97647.1"/>
    </source>
</evidence>
<protein>
    <submittedName>
        <fullName evidence="2">Uncharacterized protein</fullName>
    </submittedName>
</protein>
<keyword evidence="3" id="KW-1185">Reference proteome</keyword>
<evidence type="ECO:0000313" key="3">
    <source>
        <dbReference type="Proteomes" id="UP000683493"/>
    </source>
</evidence>
<keyword evidence="1" id="KW-0812">Transmembrane</keyword>
<keyword evidence="1" id="KW-0472">Membrane</keyword>
<organism evidence="2 3">
    <name type="scientific">Geomonas diazotrophica</name>
    <dbReference type="NCBI Taxonomy" id="2843197"/>
    <lineage>
        <taxon>Bacteria</taxon>
        <taxon>Pseudomonadati</taxon>
        <taxon>Thermodesulfobacteriota</taxon>
        <taxon>Desulfuromonadia</taxon>
        <taxon>Geobacterales</taxon>
        <taxon>Geobacteraceae</taxon>
        <taxon>Geomonas</taxon>
    </lineage>
</organism>